<dbReference type="WBParaSite" id="ECPE_0000597501-mRNA-1">
    <property type="protein sequence ID" value="ECPE_0000597501-mRNA-1"/>
    <property type="gene ID" value="ECPE_0000597501"/>
</dbReference>
<dbReference type="SMART" id="SM00164">
    <property type="entry name" value="TBC"/>
    <property type="match status" value="1"/>
</dbReference>
<dbReference type="Proteomes" id="UP000272942">
    <property type="component" value="Unassembled WGS sequence"/>
</dbReference>
<dbReference type="GO" id="GO:0031267">
    <property type="term" value="F:small GTPase binding"/>
    <property type="evidence" value="ECO:0007669"/>
    <property type="project" value="TreeGrafter"/>
</dbReference>
<dbReference type="InterPro" id="IPR050302">
    <property type="entry name" value="Rab_GAP_TBC_domain"/>
</dbReference>
<protein>
    <submittedName>
        <fullName evidence="5">Rab-GAP TBC domain-containing protein</fullName>
    </submittedName>
</protein>
<feature type="region of interest" description="Disordered" evidence="1">
    <location>
        <begin position="261"/>
        <end position="299"/>
    </location>
</feature>
<evidence type="ECO:0000313" key="5">
    <source>
        <dbReference type="WBParaSite" id="ECPE_0000597501-mRNA-1"/>
    </source>
</evidence>
<proteinExistence type="predicted"/>
<dbReference type="AlphaFoldDB" id="A0A183AG77"/>
<gene>
    <name evidence="3" type="ORF">ECPE_LOCUS5962</name>
</gene>
<dbReference type="InterPro" id="IPR000195">
    <property type="entry name" value="Rab-GAP-TBC_dom"/>
</dbReference>
<feature type="compositionally biased region" description="Polar residues" evidence="1">
    <location>
        <begin position="265"/>
        <end position="276"/>
    </location>
</feature>
<organism evidence="5">
    <name type="scientific">Echinostoma caproni</name>
    <dbReference type="NCBI Taxonomy" id="27848"/>
    <lineage>
        <taxon>Eukaryota</taxon>
        <taxon>Metazoa</taxon>
        <taxon>Spiralia</taxon>
        <taxon>Lophotrochozoa</taxon>
        <taxon>Platyhelminthes</taxon>
        <taxon>Trematoda</taxon>
        <taxon>Digenea</taxon>
        <taxon>Plagiorchiida</taxon>
        <taxon>Echinostomata</taxon>
        <taxon>Echinostomatoidea</taxon>
        <taxon>Echinostomatidae</taxon>
        <taxon>Echinostoma</taxon>
    </lineage>
</organism>
<dbReference type="EMBL" id="UZAN01042883">
    <property type="protein sequence ID" value="VDP77038.1"/>
    <property type="molecule type" value="Genomic_DNA"/>
</dbReference>
<evidence type="ECO:0000313" key="4">
    <source>
        <dbReference type="Proteomes" id="UP000272942"/>
    </source>
</evidence>
<reference evidence="3 4" key="2">
    <citation type="submission" date="2018-11" db="EMBL/GenBank/DDBJ databases">
        <authorList>
            <consortium name="Pathogen Informatics"/>
        </authorList>
    </citation>
    <scope>NUCLEOTIDE SEQUENCE [LARGE SCALE GENOMIC DNA]</scope>
    <source>
        <strain evidence="3 4">Egypt</strain>
    </source>
</reference>
<dbReference type="SUPFAM" id="SSF47923">
    <property type="entry name" value="Ypt/Rab-GAP domain of gyp1p"/>
    <property type="match status" value="2"/>
</dbReference>
<reference evidence="5" key="1">
    <citation type="submission" date="2016-06" db="UniProtKB">
        <authorList>
            <consortium name="WormBaseParasite"/>
        </authorList>
    </citation>
    <scope>IDENTIFICATION</scope>
</reference>
<dbReference type="GO" id="GO:0005096">
    <property type="term" value="F:GTPase activator activity"/>
    <property type="evidence" value="ECO:0007669"/>
    <property type="project" value="TreeGrafter"/>
</dbReference>
<sequence length="468" mass="52788">MHACLEFSGPQLHNLLAAYVAYQPHIGYIPGMSHLAALLLLVVPDPFDSFVLFANILDTPCHRAFYNPNESEFVVYFRAFDHLLADRMPHLHSHFTRVGLEPNMYLFDWLFTIFSRTLPLEAALRVWDVYSAEGDIILFRVALTLLHHFQRDLMQLSFDKLIAFLTSRLPLDLTGDQLMKHVYAIRLKRSTWERYLHNSRPGHKSRKLHHGHIFTHHHSVSHVLNSTDPTICRNSFADGANGSINLDALPDPNKFHPGLVDHSTRSLYSPSSTTSEGVPEDDLEPHAERTDTIPPSAGDWALDWDLGPKTPWTVDLHPSPFNSAVFTFDEDIPFSAPPNVPHRTPGHRKFSRWASEWALSDFGGDSATSRWRTGNGNGKDRITKNVGESIDSEGKITGTGFIRKDQIAVATVLCRTKFPAEQADHCVVPAIDRFNCEHVLILTAPRLECYTVIGIVHEFCRHSGVMAL</sequence>
<evidence type="ECO:0000259" key="2">
    <source>
        <dbReference type="PROSITE" id="PS50086"/>
    </source>
</evidence>
<dbReference type="GO" id="GO:0031410">
    <property type="term" value="C:cytoplasmic vesicle"/>
    <property type="evidence" value="ECO:0007669"/>
    <property type="project" value="UniProtKB-ARBA"/>
</dbReference>
<dbReference type="PANTHER" id="PTHR47219">
    <property type="entry name" value="RAB GTPASE-ACTIVATING PROTEIN 1-LIKE"/>
    <property type="match status" value="1"/>
</dbReference>
<keyword evidence="4" id="KW-1185">Reference proteome</keyword>
<feature type="domain" description="Rab-GAP TBC" evidence="2">
    <location>
        <begin position="1"/>
        <end position="134"/>
    </location>
</feature>
<dbReference type="GO" id="GO:0016192">
    <property type="term" value="P:vesicle-mediated transport"/>
    <property type="evidence" value="ECO:0007669"/>
    <property type="project" value="UniProtKB-ARBA"/>
</dbReference>
<dbReference type="InterPro" id="IPR035969">
    <property type="entry name" value="Rab-GAP_TBC_sf"/>
</dbReference>
<dbReference type="Pfam" id="PF00566">
    <property type="entry name" value="RabGAP-TBC"/>
    <property type="match status" value="1"/>
</dbReference>
<accession>A0A183AG77</accession>
<evidence type="ECO:0000256" key="1">
    <source>
        <dbReference type="SAM" id="MobiDB-lite"/>
    </source>
</evidence>
<dbReference type="Gene3D" id="1.10.472.80">
    <property type="entry name" value="Ypt/Rab-GAP domain of gyp1p, domain 3"/>
    <property type="match status" value="1"/>
</dbReference>
<dbReference type="FunFam" id="1.10.472.80:FF:000006">
    <property type="entry name" value="TBC1 domain family member 14"/>
    <property type="match status" value="1"/>
</dbReference>
<dbReference type="PROSITE" id="PS50086">
    <property type="entry name" value="TBC_RABGAP"/>
    <property type="match status" value="1"/>
</dbReference>
<dbReference type="PANTHER" id="PTHR47219:SF15">
    <property type="entry name" value="TBC1 DOMAIN FAMILY MEMBER 12 ISOFORM X1"/>
    <property type="match status" value="1"/>
</dbReference>
<dbReference type="Gene3D" id="1.10.8.270">
    <property type="entry name" value="putative rabgap domain of human tbc1 domain family member 14 like domains"/>
    <property type="match status" value="1"/>
</dbReference>
<dbReference type="GO" id="GO:0005773">
    <property type="term" value="C:vacuole"/>
    <property type="evidence" value="ECO:0007669"/>
    <property type="project" value="UniProtKB-ARBA"/>
</dbReference>
<evidence type="ECO:0000313" key="3">
    <source>
        <dbReference type="EMBL" id="VDP77038.1"/>
    </source>
</evidence>
<dbReference type="OrthoDB" id="294251at2759"/>
<name>A0A183AG77_9TREM</name>